<dbReference type="PANTHER" id="PTHR28259">
    <property type="entry name" value="FLUORIDE EXPORT PROTEIN 1-RELATED"/>
    <property type="match status" value="1"/>
</dbReference>
<keyword evidence="3 14" id="KW-1003">Cell membrane</keyword>
<dbReference type="InterPro" id="IPR003691">
    <property type="entry name" value="FluC"/>
</dbReference>
<keyword evidence="5 14" id="KW-0812">Transmembrane</keyword>
<evidence type="ECO:0000313" key="15">
    <source>
        <dbReference type="EMBL" id="AKP32816.1"/>
    </source>
</evidence>
<reference evidence="15 18" key="1">
    <citation type="journal article" date="2015" name="Genome Announc.">
        <title>De Novo Genome Sequence of Yersinia aleksiciae Y159T.</title>
        <authorList>
            <person name="Sprague L.D."/>
            <person name="Neubauer H."/>
        </authorList>
    </citation>
    <scope>NUCLEOTIDE SEQUENCE [LARGE SCALE GENOMIC DNA]</scope>
    <source>
        <strain evidence="15 18">159</strain>
    </source>
</reference>
<evidence type="ECO:0000256" key="4">
    <source>
        <dbReference type="ARBA" id="ARBA00022519"/>
    </source>
</evidence>
<evidence type="ECO:0000256" key="14">
    <source>
        <dbReference type="HAMAP-Rule" id="MF_00454"/>
    </source>
</evidence>
<dbReference type="GO" id="GO:0046872">
    <property type="term" value="F:metal ion binding"/>
    <property type="evidence" value="ECO:0007669"/>
    <property type="project" value="UniProtKB-KW"/>
</dbReference>
<comment type="subcellular location">
    <subcellularLocation>
        <location evidence="1 14">Cell membrane</location>
        <topology evidence="1 14">Multi-pass membrane protein</topology>
    </subcellularLocation>
</comment>
<keyword evidence="18" id="KW-1185">Reference proteome</keyword>
<dbReference type="AlphaFoldDB" id="A0A0T9UQ44"/>
<evidence type="ECO:0000256" key="5">
    <source>
        <dbReference type="ARBA" id="ARBA00022692"/>
    </source>
</evidence>
<name>A0A0T9UQ44_YERAE</name>
<dbReference type="PANTHER" id="PTHR28259:SF18">
    <property type="entry name" value="FLUORIDE-SPECIFIC ION CHANNEL FLUC"/>
    <property type="match status" value="1"/>
</dbReference>
<feature type="transmembrane region" description="Helical" evidence="14">
    <location>
        <begin position="6"/>
        <end position="23"/>
    </location>
</feature>
<keyword evidence="2 14" id="KW-0813">Transport</keyword>
<proteinExistence type="inferred from homology"/>
<reference evidence="17" key="2">
    <citation type="submission" date="2015-03" db="EMBL/GenBank/DDBJ databases">
        <authorList>
            <consortium name="Pathogen Informatics"/>
        </authorList>
    </citation>
    <scope>NUCLEOTIDE SEQUENCE [LARGE SCALE GENOMIC DNA]</scope>
    <source>
        <strain evidence="17">IP27925</strain>
    </source>
</reference>
<sequence length="126" mass="13292">MTAIDVMWVGLGGGIGSLLRWWIGLGVGKAYKGNLPLATFLINISGAFIIGYLSVLFNVDWRDRYGDLMNAAVLTGILGGYTTFSSMQLDAAKLATARGRAIAAGYLIISVLVGLIAAAFGAWLAY</sequence>
<comment type="catalytic activity">
    <reaction evidence="13">
        <text>fluoride(in) = fluoride(out)</text>
        <dbReference type="Rhea" id="RHEA:76159"/>
        <dbReference type="ChEBI" id="CHEBI:17051"/>
    </reaction>
    <physiologicalReaction direction="left-to-right" evidence="13">
        <dbReference type="Rhea" id="RHEA:76160"/>
    </physiologicalReaction>
</comment>
<dbReference type="GO" id="GO:0140114">
    <property type="term" value="P:cellular detoxification of fluoride"/>
    <property type="evidence" value="ECO:0007669"/>
    <property type="project" value="UniProtKB-UniRule"/>
</dbReference>
<keyword evidence="11 14" id="KW-0407">Ion channel</keyword>
<evidence type="ECO:0000256" key="11">
    <source>
        <dbReference type="ARBA" id="ARBA00023303"/>
    </source>
</evidence>
<protein>
    <recommendedName>
        <fullName evidence="14">Fluoride-specific ion channel FluC</fullName>
    </recommendedName>
</protein>
<feature type="transmembrane region" description="Helical" evidence="14">
    <location>
        <begin position="69"/>
        <end position="89"/>
    </location>
</feature>
<dbReference type="STRING" id="28152.CH54_1545"/>
<comment type="activity regulation">
    <text evidence="14">Na(+) is not transported, but it plays an essential structural role and its presence is essential for fluoride channel function.</text>
</comment>
<evidence type="ECO:0000256" key="3">
    <source>
        <dbReference type="ARBA" id="ARBA00022475"/>
    </source>
</evidence>
<keyword evidence="8 14" id="KW-0915">Sodium</keyword>
<dbReference type="EMBL" id="CP011975">
    <property type="protein sequence ID" value="AKP32816.1"/>
    <property type="molecule type" value="Genomic_DNA"/>
</dbReference>
<dbReference type="OrthoDB" id="9806299at2"/>
<evidence type="ECO:0000256" key="9">
    <source>
        <dbReference type="ARBA" id="ARBA00023065"/>
    </source>
</evidence>
<feature type="binding site" evidence="14">
    <location>
        <position position="79"/>
    </location>
    <ligand>
        <name>Na(+)</name>
        <dbReference type="ChEBI" id="CHEBI:29101"/>
        <note>structural</note>
    </ligand>
</feature>
<dbReference type="HAMAP" id="MF_00454">
    <property type="entry name" value="FluC"/>
    <property type="match status" value="1"/>
</dbReference>
<dbReference type="Pfam" id="PF02537">
    <property type="entry name" value="CRCB"/>
    <property type="match status" value="1"/>
</dbReference>
<dbReference type="EMBL" id="CQEM01000017">
    <property type="protein sequence ID" value="CNL60394.1"/>
    <property type="molecule type" value="Genomic_DNA"/>
</dbReference>
<reference evidence="16" key="3">
    <citation type="submission" date="2015-03" db="EMBL/GenBank/DDBJ databases">
        <authorList>
            <person name="Murphy D."/>
        </authorList>
    </citation>
    <scope>NUCLEOTIDE SEQUENCE [LARGE SCALE GENOMIC DNA]</scope>
    <source>
        <strain evidence="16">IP27925</strain>
    </source>
</reference>
<keyword evidence="6 14" id="KW-0479">Metal-binding</keyword>
<dbReference type="GO" id="GO:0062054">
    <property type="term" value="F:fluoride channel activity"/>
    <property type="evidence" value="ECO:0007669"/>
    <property type="project" value="UniProtKB-UniRule"/>
</dbReference>
<evidence type="ECO:0000313" key="16">
    <source>
        <dbReference type="EMBL" id="CNL60394.1"/>
    </source>
</evidence>
<evidence type="ECO:0000256" key="6">
    <source>
        <dbReference type="ARBA" id="ARBA00022723"/>
    </source>
</evidence>
<organism evidence="16 17">
    <name type="scientific">Yersinia aleksiciae</name>
    <dbReference type="NCBI Taxonomy" id="263819"/>
    <lineage>
        <taxon>Bacteria</taxon>
        <taxon>Pseudomonadati</taxon>
        <taxon>Pseudomonadota</taxon>
        <taxon>Gammaproteobacteria</taxon>
        <taxon>Enterobacterales</taxon>
        <taxon>Yersiniaceae</taxon>
        <taxon>Yersinia</taxon>
    </lineage>
</organism>
<evidence type="ECO:0000256" key="2">
    <source>
        <dbReference type="ARBA" id="ARBA00022448"/>
    </source>
</evidence>
<feature type="transmembrane region" description="Helical" evidence="14">
    <location>
        <begin position="35"/>
        <end position="57"/>
    </location>
</feature>
<feature type="binding site" evidence="14">
    <location>
        <position position="82"/>
    </location>
    <ligand>
        <name>Na(+)</name>
        <dbReference type="ChEBI" id="CHEBI:29101"/>
        <note>structural</note>
    </ligand>
</feature>
<keyword evidence="4" id="KW-0997">Cell inner membrane</keyword>
<gene>
    <name evidence="16" type="primary">crcB_2</name>
    <name evidence="14" type="synonym">crcB</name>
    <name evidence="14" type="synonym">fluC</name>
    <name evidence="15" type="ORF">ACZ76_04245</name>
    <name evidence="16" type="ORF">ERS008460_03311</name>
</gene>
<dbReference type="Proteomes" id="UP000040088">
    <property type="component" value="Unassembled WGS sequence"/>
</dbReference>
<keyword evidence="10 14" id="KW-0472">Membrane</keyword>
<evidence type="ECO:0000256" key="8">
    <source>
        <dbReference type="ARBA" id="ARBA00023053"/>
    </source>
</evidence>
<comment type="similarity">
    <text evidence="12 14">Belongs to the fluoride channel Fluc/FEX (TC 1.A.43) family.</text>
</comment>
<evidence type="ECO:0000313" key="18">
    <source>
        <dbReference type="Proteomes" id="UP000069914"/>
    </source>
</evidence>
<feature type="transmembrane region" description="Helical" evidence="14">
    <location>
        <begin position="101"/>
        <end position="125"/>
    </location>
</feature>
<keyword evidence="7 14" id="KW-1133">Transmembrane helix</keyword>
<dbReference type="Proteomes" id="UP000069914">
    <property type="component" value="Chromosome"/>
</dbReference>
<evidence type="ECO:0000256" key="13">
    <source>
        <dbReference type="ARBA" id="ARBA00035585"/>
    </source>
</evidence>
<accession>A0A0T9UQ44</accession>
<comment type="function">
    <text evidence="14">Fluoride-specific ion channel. Important for reducing fluoride concentration in the cell, thus reducing its toxicity.</text>
</comment>
<dbReference type="KEGG" id="yak:ACZ76_04245"/>
<dbReference type="GO" id="GO:0005886">
    <property type="term" value="C:plasma membrane"/>
    <property type="evidence" value="ECO:0007669"/>
    <property type="project" value="UniProtKB-SubCell"/>
</dbReference>
<evidence type="ECO:0000256" key="1">
    <source>
        <dbReference type="ARBA" id="ARBA00004651"/>
    </source>
</evidence>
<evidence type="ECO:0000313" key="17">
    <source>
        <dbReference type="Proteomes" id="UP000040088"/>
    </source>
</evidence>
<evidence type="ECO:0000256" key="10">
    <source>
        <dbReference type="ARBA" id="ARBA00023136"/>
    </source>
</evidence>
<evidence type="ECO:0000256" key="12">
    <source>
        <dbReference type="ARBA" id="ARBA00035120"/>
    </source>
</evidence>
<dbReference type="RefSeq" id="WP_048617117.1">
    <property type="nucleotide sequence ID" value="NZ_CABHPX010000030.1"/>
</dbReference>
<keyword evidence="9 14" id="KW-0406">Ion transport</keyword>
<evidence type="ECO:0000256" key="7">
    <source>
        <dbReference type="ARBA" id="ARBA00022989"/>
    </source>
</evidence>
<dbReference type="GeneID" id="61903622"/>